<dbReference type="EMBL" id="JAENIK010000011">
    <property type="protein sequence ID" value="MBK1816230.1"/>
    <property type="molecule type" value="Genomic_DNA"/>
</dbReference>
<keyword evidence="3 5" id="KW-0547">Nucleotide-binding</keyword>
<keyword evidence="4 5" id="KW-0418">Kinase</keyword>
<evidence type="ECO:0000256" key="2">
    <source>
        <dbReference type="ARBA" id="ARBA00022727"/>
    </source>
</evidence>
<name>A0A934VBK5_9BACT</name>
<protein>
    <recommendedName>
        <fullName evidence="5 7">Adenylate kinase</fullName>
        <shortName evidence="5">AK</shortName>
        <ecNumber evidence="5 7">2.7.4.3</ecNumber>
    </recommendedName>
    <alternativeName>
        <fullName evidence="5">ATP-AMP transphosphorylase</fullName>
    </alternativeName>
    <alternativeName>
        <fullName evidence="5">ATP:AMP phosphotransferase</fullName>
    </alternativeName>
    <alternativeName>
        <fullName evidence="5">Adenylate monophosphate kinase</fullName>
    </alternativeName>
</protein>
<comment type="caution">
    <text evidence="8">The sequence shown here is derived from an EMBL/GenBank/DDBJ whole genome shotgun (WGS) entry which is preliminary data.</text>
</comment>
<dbReference type="InterPro" id="IPR000850">
    <property type="entry name" value="Adenylat/UMP-CMP_kin"/>
</dbReference>
<comment type="similarity">
    <text evidence="5 6">Belongs to the adenylate kinase family.</text>
</comment>
<feature type="binding site" evidence="5">
    <location>
        <position position="157"/>
    </location>
    <ligand>
        <name>Zn(2+)</name>
        <dbReference type="ChEBI" id="CHEBI:29105"/>
        <note>structural</note>
    </ligand>
</feature>
<dbReference type="Gene3D" id="3.40.50.300">
    <property type="entry name" value="P-loop containing nucleotide triphosphate hydrolases"/>
    <property type="match status" value="1"/>
</dbReference>
<keyword evidence="5 7" id="KW-0067">ATP-binding</keyword>
<feature type="binding site" evidence="5">
    <location>
        <position position="39"/>
    </location>
    <ligand>
        <name>AMP</name>
        <dbReference type="ChEBI" id="CHEBI:456215"/>
    </ligand>
</feature>
<dbReference type="GO" id="GO:0004017">
    <property type="term" value="F:AMP kinase activity"/>
    <property type="evidence" value="ECO:0007669"/>
    <property type="project" value="UniProtKB-UniRule"/>
</dbReference>
<feature type="binding site" evidence="5">
    <location>
        <begin position="18"/>
        <end position="23"/>
    </location>
    <ligand>
        <name>ATP</name>
        <dbReference type="ChEBI" id="CHEBI:30616"/>
    </ligand>
</feature>
<keyword evidence="2 5" id="KW-0545">Nucleotide biosynthesis</keyword>
<feature type="binding site" evidence="5">
    <location>
        <position position="154"/>
    </location>
    <ligand>
        <name>Zn(2+)</name>
        <dbReference type="ChEBI" id="CHEBI:29105"/>
        <note>structural</note>
    </ligand>
</feature>
<dbReference type="GO" id="GO:0005524">
    <property type="term" value="F:ATP binding"/>
    <property type="evidence" value="ECO:0007669"/>
    <property type="project" value="UniProtKB-UniRule"/>
</dbReference>
<dbReference type="NCBIfam" id="TIGR01351">
    <property type="entry name" value="adk"/>
    <property type="match status" value="1"/>
</dbReference>
<evidence type="ECO:0000313" key="9">
    <source>
        <dbReference type="Proteomes" id="UP000600139"/>
    </source>
</evidence>
<dbReference type="Proteomes" id="UP000600139">
    <property type="component" value="Unassembled WGS sequence"/>
</dbReference>
<dbReference type="SUPFAM" id="SSF52540">
    <property type="entry name" value="P-loop containing nucleoside triphosphate hydrolases"/>
    <property type="match status" value="1"/>
</dbReference>
<comment type="subcellular location">
    <subcellularLocation>
        <location evidence="5 7">Cytoplasm</location>
    </subcellularLocation>
</comment>
<feature type="binding site" evidence="5">
    <location>
        <position position="139"/>
    </location>
    <ligand>
        <name>Zn(2+)</name>
        <dbReference type="ChEBI" id="CHEBI:29105"/>
        <note>structural</note>
    </ligand>
</feature>
<feature type="binding site" evidence="5">
    <location>
        <position position="164"/>
    </location>
    <ligand>
        <name>AMP</name>
        <dbReference type="ChEBI" id="CHEBI:456215"/>
    </ligand>
</feature>
<feature type="binding site" evidence="5">
    <location>
        <begin position="91"/>
        <end position="94"/>
    </location>
    <ligand>
        <name>AMP</name>
        <dbReference type="ChEBI" id="CHEBI:456215"/>
    </ligand>
</feature>
<dbReference type="InterPro" id="IPR033690">
    <property type="entry name" value="Adenylat_kinase_CS"/>
</dbReference>
<feature type="binding site" evidence="5">
    <location>
        <position position="133"/>
    </location>
    <ligand>
        <name>ATP</name>
        <dbReference type="ChEBI" id="CHEBI:30616"/>
    </ligand>
</feature>
<accession>A0A934VBK5</accession>
<dbReference type="GO" id="GO:0008270">
    <property type="term" value="F:zinc ion binding"/>
    <property type="evidence" value="ECO:0007669"/>
    <property type="project" value="UniProtKB-UniRule"/>
</dbReference>
<dbReference type="InterPro" id="IPR006259">
    <property type="entry name" value="Adenyl_kin_sub"/>
</dbReference>
<evidence type="ECO:0000313" key="8">
    <source>
        <dbReference type="EMBL" id="MBK1816230.1"/>
    </source>
</evidence>
<evidence type="ECO:0000256" key="3">
    <source>
        <dbReference type="ARBA" id="ARBA00022741"/>
    </source>
</evidence>
<comment type="catalytic activity">
    <reaction evidence="5 7">
        <text>AMP + ATP = 2 ADP</text>
        <dbReference type="Rhea" id="RHEA:12973"/>
        <dbReference type="ChEBI" id="CHEBI:30616"/>
        <dbReference type="ChEBI" id="CHEBI:456215"/>
        <dbReference type="ChEBI" id="CHEBI:456216"/>
        <dbReference type="EC" id="2.7.4.3"/>
    </reaction>
</comment>
<dbReference type="GO" id="GO:0005737">
    <property type="term" value="C:cytoplasm"/>
    <property type="evidence" value="ECO:0007669"/>
    <property type="project" value="UniProtKB-SubCell"/>
</dbReference>
<comment type="pathway">
    <text evidence="5">Purine metabolism; AMP biosynthesis via salvage pathway; AMP from ADP: step 1/1.</text>
</comment>
<comment type="domain">
    <text evidence="5">Consists of three domains, a large central CORE domain and two small peripheral domains, NMPbind and LID, which undergo movements during catalysis. The LID domain closes over the site of phosphoryl transfer upon ATP binding. Assembling and dissambling the active center during each catalytic cycle provides an effective means to prevent ATP hydrolysis. Some bacteria have evolved a zinc-coordinating structure that stabilizes the LID domain.</text>
</comment>
<feature type="binding site" evidence="5">
    <location>
        <begin position="65"/>
        <end position="67"/>
    </location>
    <ligand>
        <name>AMP</name>
        <dbReference type="ChEBI" id="CHEBI:456215"/>
    </ligand>
</feature>
<feature type="binding site" evidence="5">
    <location>
        <position position="203"/>
    </location>
    <ligand>
        <name>ATP</name>
        <dbReference type="ChEBI" id="CHEBI:30616"/>
    </ligand>
</feature>
<comment type="function">
    <text evidence="5">Catalyzes the reversible transfer of the terminal phosphate group between ATP and AMP. Plays an important role in cellular energy homeostasis and in adenine nucleotide metabolism.</text>
</comment>
<comment type="subunit">
    <text evidence="5 7">Monomer.</text>
</comment>
<dbReference type="Pfam" id="PF00406">
    <property type="entry name" value="ADK"/>
    <property type="match status" value="1"/>
</dbReference>
<keyword evidence="5" id="KW-0862">Zinc</keyword>
<dbReference type="CDD" id="cd01428">
    <property type="entry name" value="ADK"/>
    <property type="match status" value="1"/>
</dbReference>
<keyword evidence="5" id="KW-0963">Cytoplasm</keyword>
<evidence type="ECO:0000256" key="1">
    <source>
        <dbReference type="ARBA" id="ARBA00022679"/>
    </source>
</evidence>
<keyword evidence="1 5" id="KW-0808">Transferase</keyword>
<dbReference type="RefSeq" id="WP_200351180.1">
    <property type="nucleotide sequence ID" value="NZ_BAABHZ010000006.1"/>
</dbReference>
<dbReference type="InterPro" id="IPR027417">
    <property type="entry name" value="P-loop_NTPase"/>
</dbReference>
<sequence length="225" mass="24363">MTAPAVRPLRVVLLGPPASGKGTQGRRLAQGLGLAYLSTGALLREQMEQGTELGKKAEPILARGGYLPDELMLPILAEWLDRQNDGWVLDGFPRSLPQAKFLDATLAGRGSELDAVVSLEAPFSVLLSRIRDRVECADCRWTGQGEQLADTGKCPVCEGAAGPRADDSEENFRSRHSEFISLTQPVIDHYRKLGHLIPCDATAPQDDVAARLLDAILPSRLDTPD</sequence>
<reference evidence="8" key="1">
    <citation type="submission" date="2021-01" db="EMBL/GenBank/DDBJ databases">
        <title>Modified the classification status of verrucomicrobia.</title>
        <authorList>
            <person name="Feng X."/>
        </authorList>
    </citation>
    <scope>NUCLEOTIDE SEQUENCE</scope>
    <source>
        <strain evidence="8">JCM 18052</strain>
    </source>
</reference>
<feature type="binding site" evidence="5">
    <location>
        <position position="98"/>
    </location>
    <ligand>
        <name>AMP</name>
        <dbReference type="ChEBI" id="CHEBI:456215"/>
    </ligand>
</feature>
<evidence type="ECO:0000256" key="7">
    <source>
        <dbReference type="RuleBase" id="RU003331"/>
    </source>
</evidence>
<proteinExistence type="inferred from homology"/>
<dbReference type="PANTHER" id="PTHR23359">
    <property type="entry name" value="NUCLEOTIDE KINASE"/>
    <property type="match status" value="1"/>
</dbReference>
<feature type="binding site" evidence="5">
    <location>
        <position position="44"/>
    </location>
    <ligand>
        <name>AMP</name>
        <dbReference type="ChEBI" id="CHEBI:456215"/>
    </ligand>
</feature>
<keyword evidence="9" id="KW-1185">Reference proteome</keyword>
<feature type="binding site" evidence="5">
    <location>
        <position position="175"/>
    </location>
    <ligand>
        <name>AMP</name>
        <dbReference type="ChEBI" id="CHEBI:456215"/>
    </ligand>
</feature>
<dbReference type="AlphaFoldDB" id="A0A934VBK5"/>
<comment type="caution">
    <text evidence="5">Lacks conserved residue(s) required for the propagation of feature annotation.</text>
</comment>
<dbReference type="EC" id="2.7.4.3" evidence="5 7"/>
<keyword evidence="5" id="KW-0479">Metal-binding</keyword>
<feature type="binding site" evidence="5">
    <location>
        <position position="136"/>
    </location>
    <ligand>
        <name>Zn(2+)</name>
        <dbReference type="ChEBI" id="CHEBI:29105"/>
        <note>structural</note>
    </ligand>
</feature>
<evidence type="ECO:0000256" key="5">
    <source>
        <dbReference type="HAMAP-Rule" id="MF_00235"/>
    </source>
</evidence>
<gene>
    <name evidence="5" type="primary">adk</name>
    <name evidence="8" type="ORF">JIN84_11455</name>
</gene>
<dbReference type="HAMAP" id="MF_00235">
    <property type="entry name" value="Adenylate_kinase_Adk"/>
    <property type="match status" value="1"/>
</dbReference>
<dbReference type="GO" id="GO:0044209">
    <property type="term" value="P:AMP salvage"/>
    <property type="evidence" value="ECO:0007669"/>
    <property type="project" value="UniProtKB-UniRule"/>
</dbReference>
<organism evidence="8 9">
    <name type="scientific">Luteolibacter yonseiensis</name>
    <dbReference type="NCBI Taxonomy" id="1144680"/>
    <lineage>
        <taxon>Bacteria</taxon>
        <taxon>Pseudomonadati</taxon>
        <taxon>Verrucomicrobiota</taxon>
        <taxon>Verrucomicrobiia</taxon>
        <taxon>Verrucomicrobiales</taxon>
        <taxon>Verrucomicrobiaceae</taxon>
        <taxon>Luteolibacter</taxon>
    </lineage>
</organism>
<feature type="region of interest" description="NMP" evidence="5">
    <location>
        <begin position="38"/>
        <end position="67"/>
    </location>
</feature>
<evidence type="ECO:0000256" key="4">
    <source>
        <dbReference type="ARBA" id="ARBA00022777"/>
    </source>
</evidence>
<evidence type="ECO:0000256" key="6">
    <source>
        <dbReference type="RuleBase" id="RU003330"/>
    </source>
</evidence>
<dbReference type="PRINTS" id="PR00094">
    <property type="entry name" value="ADENYLTKNASE"/>
</dbReference>
<dbReference type="PROSITE" id="PS00113">
    <property type="entry name" value="ADENYLATE_KINASE"/>
    <property type="match status" value="1"/>
</dbReference>